<dbReference type="EMBL" id="FXTJ01000007">
    <property type="protein sequence ID" value="SMO91323.1"/>
    <property type="molecule type" value="Genomic_DNA"/>
</dbReference>
<dbReference type="Proteomes" id="UP000317484">
    <property type="component" value="Unassembled WGS sequence"/>
</dbReference>
<evidence type="ECO:0000313" key="2">
    <source>
        <dbReference type="EMBL" id="SMO91323.1"/>
    </source>
</evidence>
<name>A0A521F5A4_9ACTN</name>
<proteinExistence type="predicted"/>
<organism evidence="2 3">
    <name type="scientific">Geodermatophilus aquaeductus</name>
    <dbReference type="NCBI Taxonomy" id="1564161"/>
    <lineage>
        <taxon>Bacteria</taxon>
        <taxon>Bacillati</taxon>
        <taxon>Actinomycetota</taxon>
        <taxon>Actinomycetes</taxon>
        <taxon>Geodermatophilales</taxon>
        <taxon>Geodermatophilaceae</taxon>
        <taxon>Geodermatophilus</taxon>
    </lineage>
</organism>
<evidence type="ECO:0000256" key="1">
    <source>
        <dbReference type="SAM" id="MobiDB-lite"/>
    </source>
</evidence>
<gene>
    <name evidence="2" type="ORF">SAMN06273567_10736</name>
</gene>
<keyword evidence="3" id="KW-1185">Reference proteome</keyword>
<feature type="compositionally biased region" description="Basic and acidic residues" evidence="1">
    <location>
        <begin position="1"/>
        <end position="12"/>
    </location>
</feature>
<protein>
    <recommendedName>
        <fullName evidence="4">MinD-like ATPase involved in chromosome partitioning or flagellar assembly</fullName>
    </recommendedName>
</protein>
<dbReference type="SUPFAM" id="SSF52540">
    <property type="entry name" value="P-loop containing nucleoside triphosphate hydrolases"/>
    <property type="match status" value="1"/>
</dbReference>
<sequence>MQFHEASSRRDTTPGPSDRFPSSPASVTAAPFTRVREPRPLTVEAMKAAVLAIRAGAFDGQGSTPAVSGDALGASAELRTSRSGDVRPPWADVAISGPVVLVLAGHAGAGASTVALAIAEGLALDRPVQLVDYAPPAQSGLAVASSIELGADGAGWRRGQRGHLDVFRLARRPGGDGLPLFPAGDDADRVSVVDLGWPLALAMLEGADGTPGKRSAYVVVTRVTVPAVRQAEHALSALGGEAVVAAVGPAWPRVIEAGCGPLLTDLRSRGRVVRVPLDRRLEVTGLTGDRLPRPVASAGRALAALLAPGLPAAPRHRRRAAAPRGEQP</sequence>
<evidence type="ECO:0000313" key="3">
    <source>
        <dbReference type="Proteomes" id="UP000317484"/>
    </source>
</evidence>
<feature type="region of interest" description="Disordered" evidence="1">
    <location>
        <begin position="1"/>
        <end position="28"/>
    </location>
</feature>
<accession>A0A521F5A4</accession>
<feature type="region of interest" description="Disordered" evidence="1">
    <location>
        <begin position="309"/>
        <end position="328"/>
    </location>
</feature>
<dbReference type="AlphaFoldDB" id="A0A521F5A4"/>
<evidence type="ECO:0008006" key="4">
    <source>
        <dbReference type="Google" id="ProtNLM"/>
    </source>
</evidence>
<dbReference type="InterPro" id="IPR027417">
    <property type="entry name" value="P-loop_NTPase"/>
</dbReference>
<reference evidence="2 3" key="1">
    <citation type="submission" date="2017-05" db="EMBL/GenBank/DDBJ databases">
        <authorList>
            <person name="Varghese N."/>
            <person name="Submissions S."/>
        </authorList>
    </citation>
    <scope>NUCLEOTIDE SEQUENCE [LARGE SCALE GENOMIC DNA]</scope>
    <source>
        <strain evidence="2 3">DSM 46834</strain>
    </source>
</reference>